<dbReference type="EMBL" id="BAAAZU010000004">
    <property type="protein sequence ID" value="GAA3920436.1"/>
    <property type="molecule type" value="Genomic_DNA"/>
</dbReference>
<keyword evidence="4" id="KW-1185">Reference proteome</keyword>
<protein>
    <submittedName>
        <fullName evidence="3">Uncharacterized protein</fullName>
    </submittedName>
</protein>
<evidence type="ECO:0000256" key="2">
    <source>
        <dbReference type="SAM" id="SignalP"/>
    </source>
</evidence>
<evidence type="ECO:0000313" key="4">
    <source>
        <dbReference type="Proteomes" id="UP001501727"/>
    </source>
</evidence>
<organism evidence="3 4">
    <name type="scientific">Luteimonas lutimaris</name>
    <dbReference type="NCBI Taxonomy" id="698645"/>
    <lineage>
        <taxon>Bacteria</taxon>
        <taxon>Pseudomonadati</taxon>
        <taxon>Pseudomonadota</taxon>
        <taxon>Gammaproteobacteria</taxon>
        <taxon>Lysobacterales</taxon>
        <taxon>Lysobacteraceae</taxon>
        <taxon>Luteimonas</taxon>
    </lineage>
</organism>
<feature type="compositionally biased region" description="Low complexity" evidence="1">
    <location>
        <begin position="140"/>
        <end position="150"/>
    </location>
</feature>
<name>A0ABP7MDI7_9GAMM</name>
<feature type="region of interest" description="Disordered" evidence="1">
    <location>
        <begin position="24"/>
        <end position="57"/>
    </location>
</feature>
<accession>A0ABP7MDI7</accession>
<feature type="region of interest" description="Disordered" evidence="1">
    <location>
        <begin position="139"/>
        <end position="158"/>
    </location>
</feature>
<feature type="signal peptide" evidence="2">
    <location>
        <begin position="1"/>
        <end position="24"/>
    </location>
</feature>
<dbReference type="RefSeq" id="WP_344759105.1">
    <property type="nucleotide sequence ID" value="NZ_BAAAZU010000004.1"/>
</dbReference>
<evidence type="ECO:0000256" key="1">
    <source>
        <dbReference type="SAM" id="MobiDB-lite"/>
    </source>
</evidence>
<sequence length="210" mass="21036">MHLPLLPTLASAALLLAACTRAPAPTDAPPAPPATQAATPAPHEPASPPPAASPAPAAQLALSGDGLTFVTATGATRHLLFGTPAEQATEAVSRAFGARPEQGHNDECGAGPLDMSNWRNGLTLMAQDGRFVGWSVHPRPGTSSGTPPGTMAGIGPGSTRRELESAYAVEVDETTLGTEFTAGGLSGLLDGAGPAASITSLWAGANCVFR</sequence>
<evidence type="ECO:0000313" key="3">
    <source>
        <dbReference type="EMBL" id="GAA3920436.1"/>
    </source>
</evidence>
<dbReference type="Proteomes" id="UP001501727">
    <property type="component" value="Unassembled WGS sequence"/>
</dbReference>
<comment type="caution">
    <text evidence="3">The sequence shown here is derived from an EMBL/GenBank/DDBJ whole genome shotgun (WGS) entry which is preliminary data.</text>
</comment>
<keyword evidence="2" id="KW-0732">Signal</keyword>
<proteinExistence type="predicted"/>
<feature type="chain" id="PRO_5046736183" evidence="2">
    <location>
        <begin position="25"/>
        <end position="210"/>
    </location>
</feature>
<gene>
    <name evidence="3" type="ORF">GCM10022229_12640</name>
</gene>
<reference evidence="4" key="1">
    <citation type="journal article" date="2019" name="Int. J. Syst. Evol. Microbiol.">
        <title>The Global Catalogue of Microorganisms (GCM) 10K type strain sequencing project: providing services to taxonomists for standard genome sequencing and annotation.</title>
        <authorList>
            <consortium name="The Broad Institute Genomics Platform"/>
            <consortium name="The Broad Institute Genome Sequencing Center for Infectious Disease"/>
            <person name="Wu L."/>
            <person name="Ma J."/>
        </authorList>
    </citation>
    <scope>NUCLEOTIDE SEQUENCE [LARGE SCALE GENOMIC DNA]</scope>
    <source>
        <strain evidence="4">JCM 16916</strain>
    </source>
</reference>
<feature type="compositionally biased region" description="Pro residues" evidence="1">
    <location>
        <begin position="42"/>
        <end position="53"/>
    </location>
</feature>